<keyword evidence="5" id="KW-1185">Reference proteome</keyword>
<dbReference type="SUPFAM" id="SSF52047">
    <property type="entry name" value="RNI-like"/>
    <property type="match status" value="1"/>
</dbReference>
<comment type="caution">
    <text evidence="4">The sequence shown here is derived from an EMBL/GenBank/DDBJ whole genome shotgun (WGS) entry which is preliminary data.</text>
</comment>
<keyword evidence="2" id="KW-0433">Leucine-rich repeat</keyword>
<feature type="non-terminal residue" evidence="4">
    <location>
        <position position="1"/>
    </location>
</feature>
<reference evidence="4" key="1">
    <citation type="submission" date="2018-05" db="EMBL/GenBank/DDBJ databases">
        <title>Draft genome of Mucuna pruriens seed.</title>
        <authorList>
            <person name="Nnadi N.E."/>
            <person name="Vos R."/>
            <person name="Hasami M.H."/>
            <person name="Devisetty U.K."/>
            <person name="Aguiy J.C."/>
        </authorList>
    </citation>
    <scope>NUCLEOTIDE SEQUENCE [LARGE SCALE GENOMIC DNA]</scope>
    <source>
        <strain evidence="4">JCA_2017</strain>
    </source>
</reference>
<dbReference type="Pfam" id="PF00560">
    <property type="entry name" value="LRR_1"/>
    <property type="match status" value="5"/>
</dbReference>
<organism evidence="4 5">
    <name type="scientific">Mucuna pruriens</name>
    <name type="common">Velvet bean</name>
    <name type="synonym">Dolichos pruriens</name>
    <dbReference type="NCBI Taxonomy" id="157652"/>
    <lineage>
        <taxon>Eukaryota</taxon>
        <taxon>Viridiplantae</taxon>
        <taxon>Streptophyta</taxon>
        <taxon>Embryophyta</taxon>
        <taxon>Tracheophyta</taxon>
        <taxon>Spermatophyta</taxon>
        <taxon>Magnoliopsida</taxon>
        <taxon>eudicotyledons</taxon>
        <taxon>Gunneridae</taxon>
        <taxon>Pentapetalae</taxon>
        <taxon>rosids</taxon>
        <taxon>fabids</taxon>
        <taxon>Fabales</taxon>
        <taxon>Fabaceae</taxon>
        <taxon>Papilionoideae</taxon>
        <taxon>50 kb inversion clade</taxon>
        <taxon>NPAAA clade</taxon>
        <taxon>indigoferoid/millettioid clade</taxon>
        <taxon>Phaseoleae</taxon>
        <taxon>Mucuna</taxon>
    </lineage>
</organism>
<dbReference type="InterPro" id="IPR032675">
    <property type="entry name" value="LRR_dom_sf"/>
</dbReference>
<evidence type="ECO:0000256" key="1">
    <source>
        <dbReference type="ARBA" id="ARBA00009592"/>
    </source>
</evidence>
<dbReference type="Proteomes" id="UP000257109">
    <property type="component" value="Unassembled WGS sequence"/>
</dbReference>
<dbReference type="InterPro" id="IPR001611">
    <property type="entry name" value="Leu-rich_rpt"/>
</dbReference>
<evidence type="ECO:0000256" key="3">
    <source>
        <dbReference type="ARBA" id="ARBA00022737"/>
    </source>
</evidence>
<name>A0A371HIS2_MUCPR</name>
<protein>
    <submittedName>
        <fullName evidence="4">LRR receptor-like serine/threonine-protein kinase GSO1</fullName>
    </submittedName>
</protein>
<evidence type="ECO:0000313" key="4">
    <source>
        <dbReference type="EMBL" id="RDY02659.1"/>
    </source>
</evidence>
<comment type="similarity">
    <text evidence="1">Belongs to the RLP family.</text>
</comment>
<proteinExistence type="inferred from homology"/>
<keyword evidence="3" id="KW-0677">Repeat</keyword>
<sequence length="305" mass="34042">MFDGKLPECLHNLTNLHILDLSNNLFIGNFPSFTTNLTSLAYMSLSGNYLQGSFSLSTLANHSKLQALYISSEIPGAQIETEKTSWFPKFQLTILNLRCCNINKDKGSIIPSFLLYQYDLRVVDLSNNKLVGEFSNWFIKDNTRLNAIYLRNNSFAGNFHLFSTSHELQYIDMSNNNISGVLQKDIGNLLPEVSNLNLSMNIFEGNIPTSIGEMKELNFLQGSISIFAYGSSIQSLYLSNNNFSGTLKEILKFNRQLSILDLSNNSISGAIPSSIGKFTSMTIFLAAENKLQGEIPFDFSNISSL</sequence>
<gene>
    <name evidence="4" type="primary">GSO1</name>
    <name evidence="4" type="ORF">CR513_13855</name>
</gene>
<evidence type="ECO:0000256" key="2">
    <source>
        <dbReference type="ARBA" id="ARBA00022614"/>
    </source>
</evidence>
<accession>A0A371HIS2</accession>
<dbReference type="InterPro" id="IPR051502">
    <property type="entry name" value="RLP_Defense_Trigger"/>
</dbReference>
<dbReference type="AlphaFoldDB" id="A0A371HIS2"/>
<dbReference type="EMBL" id="QJKJ01002485">
    <property type="protein sequence ID" value="RDY02659.1"/>
    <property type="molecule type" value="Genomic_DNA"/>
</dbReference>
<dbReference type="GO" id="GO:0016301">
    <property type="term" value="F:kinase activity"/>
    <property type="evidence" value="ECO:0007669"/>
    <property type="project" value="UniProtKB-KW"/>
</dbReference>
<dbReference type="Gene3D" id="3.80.10.10">
    <property type="entry name" value="Ribonuclease Inhibitor"/>
    <property type="match status" value="2"/>
</dbReference>
<dbReference type="OrthoDB" id="4691307at2759"/>
<dbReference type="PANTHER" id="PTHR48062:SF21">
    <property type="entry name" value="RECEPTOR-LIKE PROTEIN 12"/>
    <property type="match status" value="1"/>
</dbReference>
<evidence type="ECO:0000313" key="5">
    <source>
        <dbReference type="Proteomes" id="UP000257109"/>
    </source>
</evidence>
<dbReference type="PANTHER" id="PTHR48062">
    <property type="entry name" value="RECEPTOR-LIKE PROTEIN 14"/>
    <property type="match status" value="1"/>
</dbReference>
<dbReference type="STRING" id="157652.A0A371HIS2"/>